<dbReference type="Proteomes" id="UP000036403">
    <property type="component" value="Unassembled WGS sequence"/>
</dbReference>
<dbReference type="GO" id="GO:0008233">
    <property type="term" value="F:peptidase activity"/>
    <property type="evidence" value="ECO:0007669"/>
    <property type="project" value="UniProtKB-KW"/>
</dbReference>
<keyword evidence="2" id="KW-0645">Protease</keyword>
<keyword evidence="3" id="KW-1185">Reference proteome</keyword>
<evidence type="ECO:0000256" key="1">
    <source>
        <dbReference type="SAM" id="Phobius"/>
    </source>
</evidence>
<proteinExistence type="predicted"/>
<sequence>MIWDEASACPYTHMEDVVVGKKPWGIAFLSICAELAGGLIIFRYIQMLWAFQLVSTHKNRAYGDCTTDLQARAIAFDPTVVFNLHIIVIK</sequence>
<feature type="transmembrane region" description="Helical" evidence="1">
    <location>
        <begin position="24"/>
        <end position="45"/>
    </location>
</feature>
<reference evidence="2 3" key="1">
    <citation type="submission" date="2015-04" db="EMBL/GenBank/DDBJ databases">
        <title>Lasius niger genome sequencing.</title>
        <authorList>
            <person name="Konorov E.A."/>
            <person name="Nikitin M.A."/>
            <person name="Kirill M.V."/>
            <person name="Chang P."/>
        </authorList>
    </citation>
    <scope>NUCLEOTIDE SEQUENCE [LARGE SCALE GENOMIC DNA]</scope>
    <source>
        <tissue evidence="2">Whole</tissue>
    </source>
</reference>
<evidence type="ECO:0000313" key="2">
    <source>
        <dbReference type="EMBL" id="KMQ91042.1"/>
    </source>
</evidence>
<dbReference type="STRING" id="67767.A0A0J7KL81"/>
<keyword evidence="2" id="KW-0378">Hydrolase</keyword>
<keyword evidence="1" id="KW-0812">Transmembrane</keyword>
<dbReference type="AlphaFoldDB" id="A0A0J7KL81"/>
<dbReference type="OrthoDB" id="1580043at2759"/>
<dbReference type="EMBL" id="LBMM01005988">
    <property type="protein sequence ID" value="KMQ91042.1"/>
    <property type="molecule type" value="Genomic_DNA"/>
</dbReference>
<name>A0A0J7KL81_LASNI</name>
<keyword evidence="1" id="KW-0472">Membrane</keyword>
<evidence type="ECO:0000313" key="3">
    <source>
        <dbReference type="Proteomes" id="UP000036403"/>
    </source>
</evidence>
<comment type="caution">
    <text evidence="2">The sequence shown here is derived from an EMBL/GenBank/DDBJ whole genome shotgun (WGS) entry which is preliminary data.</text>
</comment>
<protein>
    <submittedName>
        <fullName evidence="2">Sentrin-specific protease 6</fullName>
    </submittedName>
</protein>
<accession>A0A0J7KL81</accession>
<dbReference type="PaxDb" id="67767-A0A0J7KL81"/>
<keyword evidence="1" id="KW-1133">Transmembrane helix</keyword>
<gene>
    <name evidence="2" type="ORF">RF55_9141</name>
</gene>
<organism evidence="2 3">
    <name type="scientific">Lasius niger</name>
    <name type="common">Black garden ant</name>
    <dbReference type="NCBI Taxonomy" id="67767"/>
    <lineage>
        <taxon>Eukaryota</taxon>
        <taxon>Metazoa</taxon>
        <taxon>Ecdysozoa</taxon>
        <taxon>Arthropoda</taxon>
        <taxon>Hexapoda</taxon>
        <taxon>Insecta</taxon>
        <taxon>Pterygota</taxon>
        <taxon>Neoptera</taxon>
        <taxon>Endopterygota</taxon>
        <taxon>Hymenoptera</taxon>
        <taxon>Apocrita</taxon>
        <taxon>Aculeata</taxon>
        <taxon>Formicoidea</taxon>
        <taxon>Formicidae</taxon>
        <taxon>Formicinae</taxon>
        <taxon>Lasius</taxon>
        <taxon>Lasius</taxon>
    </lineage>
</organism>
<dbReference type="GO" id="GO:0006508">
    <property type="term" value="P:proteolysis"/>
    <property type="evidence" value="ECO:0007669"/>
    <property type="project" value="UniProtKB-KW"/>
</dbReference>